<dbReference type="GeneID" id="85361573"/>
<feature type="compositionally biased region" description="Low complexity" evidence="2">
    <location>
        <begin position="496"/>
        <end position="511"/>
    </location>
</feature>
<feature type="region of interest" description="Disordered" evidence="2">
    <location>
        <begin position="43"/>
        <end position="173"/>
    </location>
</feature>
<dbReference type="Proteomes" id="UP001175211">
    <property type="component" value="Unassembled WGS sequence"/>
</dbReference>
<evidence type="ECO:0000256" key="2">
    <source>
        <dbReference type="SAM" id="MobiDB-lite"/>
    </source>
</evidence>
<dbReference type="GO" id="GO:0003676">
    <property type="term" value="F:nucleic acid binding"/>
    <property type="evidence" value="ECO:0007669"/>
    <property type="project" value="InterPro"/>
</dbReference>
<feature type="region of interest" description="Disordered" evidence="2">
    <location>
        <begin position="486"/>
        <end position="516"/>
    </location>
</feature>
<evidence type="ECO:0000259" key="3">
    <source>
        <dbReference type="PROSITE" id="PS50158"/>
    </source>
</evidence>
<evidence type="ECO:0000313" key="5">
    <source>
        <dbReference type="Proteomes" id="UP001175211"/>
    </source>
</evidence>
<dbReference type="InterPro" id="IPR001878">
    <property type="entry name" value="Znf_CCHC"/>
</dbReference>
<accession>A0AA39JWC4</accession>
<keyword evidence="1" id="KW-0862">Zinc</keyword>
<evidence type="ECO:0000256" key="1">
    <source>
        <dbReference type="PROSITE-ProRule" id="PRU00047"/>
    </source>
</evidence>
<comment type="caution">
    <text evidence="4">The sequence shown here is derived from an EMBL/GenBank/DDBJ whole genome shotgun (WGS) entry which is preliminary data.</text>
</comment>
<dbReference type="Gene3D" id="4.10.60.10">
    <property type="entry name" value="Zinc finger, CCHC-type"/>
    <property type="match status" value="1"/>
</dbReference>
<dbReference type="PROSITE" id="PS50158">
    <property type="entry name" value="ZF_CCHC"/>
    <property type="match status" value="1"/>
</dbReference>
<proteinExistence type="predicted"/>
<protein>
    <recommendedName>
        <fullName evidence="3">CCHC-type domain-containing protein</fullName>
    </recommendedName>
</protein>
<feature type="compositionally biased region" description="Gly residues" evidence="2">
    <location>
        <begin position="95"/>
        <end position="106"/>
    </location>
</feature>
<dbReference type="AlphaFoldDB" id="A0AA39JWC4"/>
<feature type="domain" description="CCHC-type" evidence="3">
    <location>
        <begin position="468"/>
        <end position="480"/>
    </location>
</feature>
<gene>
    <name evidence="4" type="ORF">EV420DRAFT_1647269</name>
</gene>
<feature type="compositionally biased region" description="Gly residues" evidence="2">
    <location>
        <begin position="146"/>
        <end position="158"/>
    </location>
</feature>
<dbReference type="Pfam" id="PF00098">
    <property type="entry name" value="zf-CCHC"/>
    <property type="match status" value="1"/>
</dbReference>
<reference evidence="4" key="1">
    <citation type="submission" date="2023-06" db="EMBL/GenBank/DDBJ databases">
        <authorList>
            <consortium name="Lawrence Berkeley National Laboratory"/>
            <person name="Ahrendt S."/>
            <person name="Sahu N."/>
            <person name="Indic B."/>
            <person name="Wong-Bajracharya J."/>
            <person name="Merenyi Z."/>
            <person name="Ke H.-M."/>
            <person name="Monk M."/>
            <person name="Kocsube S."/>
            <person name="Drula E."/>
            <person name="Lipzen A."/>
            <person name="Balint B."/>
            <person name="Henrissat B."/>
            <person name="Andreopoulos B."/>
            <person name="Martin F.M."/>
            <person name="Harder C.B."/>
            <person name="Rigling D."/>
            <person name="Ford K.L."/>
            <person name="Foster G.D."/>
            <person name="Pangilinan J."/>
            <person name="Papanicolaou A."/>
            <person name="Barry K."/>
            <person name="LaButti K."/>
            <person name="Viragh M."/>
            <person name="Koriabine M."/>
            <person name="Yan M."/>
            <person name="Riley R."/>
            <person name="Champramary S."/>
            <person name="Plett K.L."/>
            <person name="Tsai I.J."/>
            <person name="Slot J."/>
            <person name="Sipos G."/>
            <person name="Plett J."/>
            <person name="Nagy L.G."/>
            <person name="Grigoriev I.V."/>
        </authorList>
    </citation>
    <scope>NUCLEOTIDE SEQUENCE</scope>
    <source>
        <strain evidence="4">CCBAS 213</strain>
    </source>
</reference>
<dbReference type="GO" id="GO:0008270">
    <property type="term" value="F:zinc ion binding"/>
    <property type="evidence" value="ECO:0007669"/>
    <property type="project" value="UniProtKB-KW"/>
</dbReference>
<evidence type="ECO:0000313" key="4">
    <source>
        <dbReference type="EMBL" id="KAK0448991.1"/>
    </source>
</evidence>
<organism evidence="4 5">
    <name type="scientific">Armillaria tabescens</name>
    <name type="common">Ringless honey mushroom</name>
    <name type="synonym">Agaricus tabescens</name>
    <dbReference type="NCBI Taxonomy" id="1929756"/>
    <lineage>
        <taxon>Eukaryota</taxon>
        <taxon>Fungi</taxon>
        <taxon>Dikarya</taxon>
        <taxon>Basidiomycota</taxon>
        <taxon>Agaricomycotina</taxon>
        <taxon>Agaricomycetes</taxon>
        <taxon>Agaricomycetidae</taxon>
        <taxon>Agaricales</taxon>
        <taxon>Marasmiineae</taxon>
        <taxon>Physalacriaceae</taxon>
        <taxon>Desarmillaria</taxon>
    </lineage>
</organism>
<keyword evidence="1" id="KW-0863">Zinc-finger</keyword>
<sequence length="788" mass="86802">MEIGLEGTHPEESEPKLDKGKGHEYVPPVVNPILCHLPKFNAGAQSASGKVPDANMKPELSPSTTKPIVDPHCKDGTPPGPPGPGGGYLPDTGPPDGGGGGGGGGKNPPSSALSNHDNGNLWGFGSQFMPSPHLSHAGGPSDRGPPSGGGGGGGGGGNPPSPPPSDDEDQFHVPTPLHDFVCEATVLHAYDDFEEEDYDYRPIVVDELYSDLDIDPAMLCLMASSMIKLRKYHGKPDLPEFDCWFQGVIGWMRLIGHCGSPITHNDEGDPIPSSCDCQWKLVLHGFLSGATEHWYSTFIDRGRVAYKWMFLRVVKVMFHNFVYETTLCSASESYQAVKYSWDGGLHQLYADMVYHIQYMPSQPDVYNVCCNIMDKMPKSISDLLYDEGLSTELSSCPDIMPSPEEKFWGHALKLHVISDKQHKPPSPTCRKFSPPACPDTVVVKRKLDTTKGGMNWACKESDSSTRTCYHCGKPGHISTDPDCPMSVDGAEDMENPTESPNTEPEVVPEEPYGGSQYSSEYEAKIVEDPNDYGNDDEWNWAMRDHDPQLSEFLWGIREGEGSTNEANKDESVVSECGSHDEWSLDYPEFLGTIQESHGEFTPTLEPVLKWAQHKGTRPFCHSGENRCLSAWVEINGMKAFTLFDSGSTSDAISPDFVPVANICYFELTNPVILQLGTKGTVTIKDIEDMANGAVELELDSNNYQPDLQEVHEFIQEFTKEYYPQGQPTEEKLGRMAVDEAMHLASSRFKERTSEMGCLKKKDTPWLHTQWLESCKDILGGVPDKLPPL</sequence>
<dbReference type="EMBL" id="JAUEPS010000040">
    <property type="protein sequence ID" value="KAK0448991.1"/>
    <property type="molecule type" value="Genomic_DNA"/>
</dbReference>
<name>A0AA39JWC4_ARMTA</name>
<keyword evidence="5" id="KW-1185">Reference proteome</keyword>
<feature type="compositionally biased region" description="Polar residues" evidence="2">
    <location>
        <begin position="108"/>
        <end position="118"/>
    </location>
</feature>
<dbReference type="RefSeq" id="XP_060326706.1">
    <property type="nucleotide sequence ID" value="XM_060478025.1"/>
</dbReference>
<keyword evidence="1" id="KW-0479">Metal-binding</keyword>
<feature type="compositionally biased region" description="Basic and acidic residues" evidence="2">
    <location>
        <begin position="8"/>
        <end position="24"/>
    </location>
</feature>
<feature type="region of interest" description="Disordered" evidence="2">
    <location>
        <begin position="1"/>
        <end position="28"/>
    </location>
</feature>